<evidence type="ECO:0000313" key="3">
    <source>
        <dbReference type="Proteomes" id="UP000663828"/>
    </source>
</evidence>
<organism evidence="2 3">
    <name type="scientific">Adineta ricciae</name>
    <name type="common">Rotifer</name>
    <dbReference type="NCBI Taxonomy" id="249248"/>
    <lineage>
        <taxon>Eukaryota</taxon>
        <taxon>Metazoa</taxon>
        <taxon>Spiralia</taxon>
        <taxon>Gnathifera</taxon>
        <taxon>Rotifera</taxon>
        <taxon>Eurotatoria</taxon>
        <taxon>Bdelloidea</taxon>
        <taxon>Adinetida</taxon>
        <taxon>Adinetidae</taxon>
        <taxon>Adineta</taxon>
    </lineage>
</organism>
<feature type="region of interest" description="Disordered" evidence="1">
    <location>
        <begin position="1"/>
        <end position="45"/>
    </location>
</feature>
<comment type="caution">
    <text evidence="2">The sequence shown here is derived from an EMBL/GenBank/DDBJ whole genome shotgun (WGS) entry which is preliminary data.</text>
</comment>
<keyword evidence="3" id="KW-1185">Reference proteome</keyword>
<feature type="compositionally biased region" description="Polar residues" evidence="1">
    <location>
        <begin position="252"/>
        <end position="262"/>
    </location>
</feature>
<dbReference type="EMBL" id="CAJNOR010005023">
    <property type="protein sequence ID" value="CAF1540798.1"/>
    <property type="molecule type" value="Genomic_DNA"/>
</dbReference>
<feature type="region of interest" description="Disordered" evidence="1">
    <location>
        <begin position="111"/>
        <end position="134"/>
    </location>
</feature>
<reference evidence="2" key="1">
    <citation type="submission" date="2021-02" db="EMBL/GenBank/DDBJ databases">
        <authorList>
            <person name="Nowell W R."/>
        </authorList>
    </citation>
    <scope>NUCLEOTIDE SEQUENCE</scope>
</reference>
<proteinExistence type="predicted"/>
<evidence type="ECO:0000256" key="1">
    <source>
        <dbReference type="SAM" id="MobiDB-lite"/>
    </source>
</evidence>
<evidence type="ECO:0000313" key="2">
    <source>
        <dbReference type="EMBL" id="CAF1540798.1"/>
    </source>
</evidence>
<feature type="region of interest" description="Disordered" evidence="1">
    <location>
        <begin position="212"/>
        <end position="262"/>
    </location>
</feature>
<gene>
    <name evidence="2" type="ORF">XAT740_LOCUS42166</name>
</gene>
<dbReference type="AlphaFoldDB" id="A0A815WAN6"/>
<feature type="compositionally biased region" description="Polar residues" evidence="1">
    <location>
        <begin position="224"/>
        <end position="234"/>
    </location>
</feature>
<protein>
    <submittedName>
        <fullName evidence="2">Uncharacterized protein</fullName>
    </submittedName>
</protein>
<feature type="compositionally biased region" description="Polar residues" evidence="1">
    <location>
        <begin position="35"/>
        <end position="45"/>
    </location>
</feature>
<dbReference type="Proteomes" id="UP000663828">
    <property type="component" value="Unassembled WGS sequence"/>
</dbReference>
<sequence length="277" mass="31091">MSFARPVSSRTHNGASTVKPPLPTLPKVPTRLQHKQSSVNSTTTKPDVKIPLTTIPNQDDLDMIVNNLSTIVKRSEQLLTPDKPTHINATVRRTSSLHMTNRHDLSMSLVKTSNSHHDQLTQSNLDLSRQPSQRRSLRNAEKFSGIKCALPSGTATMPTTCKNFEKHRTPTRTKQVDMSMSMISNHMTPTNTDGRSKSPWRLRFEKFLNHQELTPLSPPDGSVAFTTSKTSSLNKENRTPSFRLPARRSSKIHSTAQKGPNRFSKLTNHLTFSFLSF</sequence>
<name>A0A815WAN6_ADIRI</name>
<accession>A0A815WAN6</accession>